<proteinExistence type="predicted"/>
<dbReference type="AlphaFoldDB" id="A0A0A1UUQ8"/>
<accession>A0A0A1UUQ8</accession>
<name>A0A0A1UUQ8_9HYPO</name>
<gene>
    <name evidence="1" type="ORF">X797_006131</name>
</gene>
<protein>
    <submittedName>
        <fullName evidence="1">Uncharacterized protein</fullName>
    </submittedName>
</protein>
<reference evidence="1 2" key="1">
    <citation type="submission" date="2014-02" db="EMBL/GenBank/DDBJ databases">
        <title>The genome sequence of the entomopathogenic fungus Metarhizium robertsii ARSEF 2575.</title>
        <authorList>
            <person name="Giuliano Garisto Donzelli B."/>
            <person name="Roe B.A."/>
            <person name="Macmil S.L."/>
            <person name="Krasnoff S.B."/>
            <person name="Gibson D.M."/>
        </authorList>
    </citation>
    <scope>NUCLEOTIDE SEQUENCE [LARGE SCALE GENOMIC DNA]</scope>
    <source>
        <strain evidence="1 2">ARSEF 2575</strain>
    </source>
</reference>
<dbReference type="EMBL" id="JELW01000011">
    <property type="protein sequence ID" value="EXV00723.1"/>
    <property type="molecule type" value="Genomic_DNA"/>
</dbReference>
<dbReference type="Proteomes" id="UP000030151">
    <property type="component" value="Unassembled WGS sequence"/>
</dbReference>
<organism evidence="1 2">
    <name type="scientific">Metarhizium robertsii</name>
    <dbReference type="NCBI Taxonomy" id="568076"/>
    <lineage>
        <taxon>Eukaryota</taxon>
        <taxon>Fungi</taxon>
        <taxon>Dikarya</taxon>
        <taxon>Ascomycota</taxon>
        <taxon>Pezizomycotina</taxon>
        <taxon>Sordariomycetes</taxon>
        <taxon>Hypocreomycetidae</taxon>
        <taxon>Hypocreales</taxon>
        <taxon>Clavicipitaceae</taxon>
        <taxon>Metarhizium</taxon>
    </lineage>
</organism>
<evidence type="ECO:0000313" key="2">
    <source>
        <dbReference type="Proteomes" id="UP000030151"/>
    </source>
</evidence>
<sequence length="147" mass="17566">MSRVLLSWHRLLGLSSQRPPWYKARLREELAERRAAQTALQRLSETCDVFYILGRARHDGFPLRQAPLFSYRHPPVYAYMISKYTLRWMFYQIAAFLCGSSRFRQVREVVNPARDSKLREVASRHDIEPVKFERVCRCLRRVWPLLP</sequence>
<dbReference type="OrthoDB" id="3582307at2759"/>
<evidence type="ECO:0000313" key="1">
    <source>
        <dbReference type="EMBL" id="EXV00723.1"/>
    </source>
</evidence>
<comment type="caution">
    <text evidence="1">The sequence shown here is derived from an EMBL/GenBank/DDBJ whole genome shotgun (WGS) entry which is preliminary data.</text>
</comment>
<dbReference type="HOGENOM" id="CLU_1703782_0_0_1"/>